<keyword evidence="3" id="KW-1185">Reference proteome</keyword>
<gene>
    <name evidence="2" type="ORF">ZIOFF_025203</name>
</gene>
<feature type="region of interest" description="Disordered" evidence="1">
    <location>
        <begin position="91"/>
        <end position="114"/>
    </location>
</feature>
<protein>
    <submittedName>
        <fullName evidence="2">Uncharacterized protein</fullName>
    </submittedName>
</protein>
<dbReference type="AlphaFoldDB" id="A0A8J5H3E4"/>
<comment type="caution">
    <text evidence="2">The sequence shown here is derived from an EMBL/GenBank/DDBJ whole genome shotgun (WGS) entry which is preliminary data.</text>
</comment>
<feature type="compositionally biased region" description="Acidic residues" evidence="1">
    <location>
        <begin position="265"/>
        <end position="293"/>
    </location>
</feature>
<name>A0A8J5H3E4_ZINOF</name>
<dbReference type="PANTHER" id="PTHR35713:SF1">
    <property type="entry name" value="ARGININE_SERINE-RICH-LIKE SPLICING FACTOR"/>
    <property type="match status" value="1"/>
</dbReference>
<feature type="compositionally biased region" description="Basic and acidic residues" evidence="1">
    <location>
        <begin position="91"/>
        <end position="111"/>
    </location>
</feature>
<accession>A0A8J5H3E4</accession>
<organism evidence="2 3">
    <name type="scientific">Zingiber officinale</name>
    <name type="common">Ginger</name>
    <name type="synonym">Amomum zingiber</name>
    <dbReference type="NCBI Taxonomy" id="94328"/>
    <lineage>
        <taxon>Eukaryota</taxon>
        <taxon>Viridiplantae</taxon>
        <taxon>Streptophyta</taxon>
        <taxon>Embryophyta</taxon>
        <taxon>Tracheophyta</taxon>
        <taxon>Spermatophyta</taxon>
        <taxon>Magnoliopsida</taxon>
        <taxon>Liliopsida</taxon>
        <taxon>Zingiberales</taxon>
        <taxon>Zingiberaceae</taxon>
        <taxon>Zingiber</taxon>
    </lineage>
</organism>
<evidence type="ECO:0000313" key="2">
    <source>
        <dbReference type="EMBL" id="KAG6514829.1"/>
    </source>
</evidence>
<feature type="compositionally biased region" description="Basic and acidic residues" evidence="1">
    <location>
        <begin position="230"/>
        <end position="246"/>
    </location>
</feature>
<evidence type="ECO:0000313" key="3">
    <source>
        <dbReference type="Proteomes" id="UP000734854"/>
    </source>
</evidence>
<proteinExistence type="predicted"/>
<dbReference type="PANTHER" id="PTHR35713">
    <property type="entry name" value="ARGININE/SERINE-RICH-LIKE SPLICING FACTOR"/>
    <property type="match status" value="1"/>
</dbReference>
<dbReference type="EMBL" id="JACMSC010000007">
    <property type="protein sequence ID" value="KAG6514829.1"/>
    <property type="molecule type" value="Genomic_DNA"/>
</dbReference>
<dbReference type="Proteomes" id="UP000734854">
    <property type="component" value="Unassembled WGS sequence"/>
</dbReference>
<reference evidence="2 3" key="1">
    <citation type="submission" date="2020-08" db="EMBL/GenBank/DDBJ databases">
        <title>Plant Genome Project.</title>
        <authorList>
            <person name="Zhang R.-G."/>
        </authorList>
    </citation>
    <scope>NUCLEOTIDE SEQUENCE [LARGE SCALE GENOMIC DNA]</scope>
    <source>
        <tissue evidence="2">Rhizome</tissue>
    </source>
</reference>
<sequence length="306" mass="34865">MLAVRLVMEKLPCPTHDRISTMPMEVAVIKASAGGDAVEVAGDLRVLRQSYSSDWFFSKAVWHLFCGELFREPFDRSGTVRTLSVSRVEAKPEPLERGEEGLKPAHGEKAEGAQSCTKNTAPLDVFGPVTPPLLFISSWCTGVSFLLWIRRRLPLPAPARYGLLVVVSFDRLSNLRAFHVAVQEAEAVSGGGRWPGCSFADEESSRRRLHGSPGREENPSLSSRFPHQGWESRYEWERPKPPRRPDIFPQFSPMKTPLPHPLPEDPPEEDEEEEEEQQQQEEEEEKPDEEDPEKPEQSRMQHEWWF</sequence>
<feature type="region of interest" description="Disordered" evidence="1">
    <location>
        <begin position="189"/>
        <end position="306"/>
    </location>
</feature>
<evidence type="ECO:0000256" key="1">
    <source>
        <dbReference type="SAM" id="MobiDB-lite"/>
    </source>
</evidence>
<feature type="compositionally biased region" description="Basic and acidic residues" evidence="1">
    <location>
        <begin position="294"/>
        <end position="306"/>
    </location>
</feature>